<dbReference type="Gene3D" id="2.130.10.130">
    <property type="entry name" value="Integrin alpha, N-terminal"/>
    <property type="match status" value="3"/>
</dbReference>
<keyword evidence="4" id="KW-1185">Reference proteome</keyword>
<dbReference type="Proteomes" id="UP000237608">
    <property type="component" value="Unassembled WGS sequence"/>
</dbReference>
<evidence type="ECO:0000313" key="3">
    <source>
        <dbReference type="EMBL" id="PQJ75575.1"/>
    </source>
</evidence>
<protein>
    <recommendedName>
        <fullName evidence="2">ASPIC/UnbV domain-containing protein</fullName>
    </recommendedName>
</protein>
<dbReference type="InterPro" id="IPR011519">
    <property type="entry name" value="UnbV_ASPIC"/>
</dbReference>
<dbReference type="PANTHER" id="PTHR16026:SF0">
    <property type="entry name" value="CARTILAGE ACIDIC PROTEIN 1"/>
    <property type="match status" value="1"/>
</dbReference>
<evidence type="ECO:0000256" key="1">
    <source>
        <dbReference type="ARBA" id="ARBA00022729"/>
    </source>
</evidence>
<comment type="caution">
    <text evidence="3">The sequence shown here is derived from an EMBL/GenBank/DDBJ whole genome shotgun (WGS) entry which is preliminary data.</text>
</comment>
<dbReference type="Pfam" id="PF07593">
    <property type="entry name" value="UnbV_ASPIC"/>
    <property type="match status" value="1"/>
</dbReference>
<evidence type="ECO:0000259" key="2">
    <source>
        <dbReference type="Pfam" id="PF07593"/>
    </source>
</evidence>
<feature type="domain" description="ASPIC/UnbV" evidence="2">
    <location>
        <begin position="523"/>
        <end position="589"/>
    </location>
</feature>
<dbReference type="EMBL" id="MSCL01000001">
    <property type="protein sequence ID" value="PQJ75575.1"/>
    <property type="molecule type" value="Genomic_DNA"/>
</dbReference>
<accession>A0A2S7WD74</accession>
<dbReference type="SUPFAM" id="SSF69318">
    <property type="entry name" value="Integrin alpha N-terminal domain"/>
    <property type="match status" value="2"/>
</dbReference>
<dbReference type="InterPro" id="IPR013517">
    <property type="entry name" value="FG-GAP"/>
</dbReference>
<evidence type="ECO:0000313" key="4">
    <source>
        <dbReference type="Proteomes" id="UP000237608"/>
    </source>
</evidence>
<dbReference type="InterPro" id="IPR028994">
    <property type="entry name" value="Integrin_alpha_N"/>
</dbReference>
<sequence>MLPSKFNFLVIFVVQLFFLGCKKNDDNEKKYLLQKLSPAETGVSFQNNLTEDEAHSIINYIYFYNGGGVSVGDINNDGLPDIYFVSNQGYNKLYLNNGNLKFEDITAKAKVGGSSDWSTGSTMIDINNDGLLDIYVCAVAGLLDFKGHNELFINNGDGTFSEKAAAYGLDFKGYSTQTYFFDYDKDGDLDAYIVNHAVHTNLSHGPASERNNRRPLVGDVLLQNNEGKFTDVSEKAGIFGGVNGYGLSASIADFNNDGWDDIYICNDFHEDDYYYINNKNGTFTEKLSSAFSTISRFSMGSDVSDINGDGFQDLIALDMLPNDERIVKETEGDDVMLNMQINLKNLGYKDQYSRNVLQINIDGDFFYETAFLNGVAATDWSWSPLFADYNNDSHQDLFISNGILRRPNDLDFKNYVSNTFKRYGEAKGVQWLFKSIDQMPSGKVPNQIFSGNSNRFSEKTGSWIAKELSLSNGAVYVDLDLDGDLDIITNNVNDFATIYQNNTNATKNYIALKFDYLAGNKEAIGAKTTLYFNNKKQFKQVFKSRGFLSSIESKVHFGLDTISKIDSLEIIWPNQKRQVEKNLSINKLHKIGYNPTSDVNLIASKMSTKNYFTQNNLIDFIHKEDTYNDFFAEKLTPYKVSTLGPALAIGDIDKNGFDDIYLGGASGKPGELFLNTGTKFIKSSQKTFDVDAEFEDNDAVFFDADNDGDLDLYVASGIHSQRNKNFEIDRLYLNNQGKFTKTSKQILTNPLNTSCVINYDYDADGDEDLFIGTLSNPDSFGEFVNSTILKNNGKGVFEVDSNFIISGKTTAAIWTDINNDNQKDLLIASEWDVPKIYINNKGKLTLQKIPDNMNGFWQSIAAFDMDEDGDLDIVLGNWGENNKFQQFLEKPLIMYYGDLDNNGKKEAVISYAIGNQYFPMNSKSELASQMNFISKKFVTHKEFALQTMENIFSKEALNKAQKRKIHTLTSGYLENNNGKFDTFVKLPIAFQLAPINSMSEITIQDKKHLLISGNSEKTSNYHGNYNSLKGILATSKSDYKFVNQFGIAPFKNQIKETAVIKMKGKNALLVVANNDSVKTYTFKN</sequence>
<dbReference type="PANTHER" id="PTHR16026">
    <property type="entry name" value="CARTILAGE ACIDIC PROTEIN 1"/>
    <property type="match status" value="1"/>
</dbReference>
<gene>
    <name evidence="3" type="ORF">BTO13_10195</name>
</gene>
<dbReference type="InterPro" id="IPR027039">
    <property type="entry name" value="Crtac1"/>
</dbReference>
<dbReference type="RefSeq" id="WP_105046722.1">
    <property type="nucleotide sequence ID" value="NZ_CP150662.1"/>
</dbReference>
<dbReference type="PROSITE" id="PS51257">
    <property type="entry name" value="PROKAR_LIPOPROTEIN"/>
    <property type="match status" value="1"/>
</dbReference>
<keyword evidence="1" id="KW-0732">Signal</keyword>
<reference evidence="3 4" key="1">
    <citation type="submission" date="2016-12" db="EMBL/GenBank/DDBJ databases">
        <title>Trade-off between light-utilization and light-protection in marine flavobacteria.</title>
        <authorList>
            <person name="Kumagai Y."/>
            <person name="Yoshizawa S."/>
            <person name="Kogure K."/>
            <person name="Iwasaki W."/>
        </authorList>
    </citation>
    <scope>NUCLEOTIDE SEQUENCE [LARGE SCALE GENOMIC DNA]</scope>
    <source>
        <strain evidence="3 4">KCTC 22729</strain>
    </source>
</reference>
<name>A0A2S7WD74_9FLAO</name>
<proteinExistence type="predicted"/>
<dbReference type="Pfam" id="PF13517">
    <property type="entry name" value="FG-GAP_3"/>
    <property type="match status" value="4"/>
</dbReference>
<dbReference type="AlphaFoldDB" id="A0A2S7WD74"/>
<organism evidence="3 4">
    <name type="scientific">Polaribacter gangjinensis</name>
    <dbReference type="NCBI Taxonomy" id="574710"/>
    <lineage>
        <taxon>Bacteria</taxon>
        <taxon>Pseudomonadati</taxon>
        <taxon>Bacteroidota</taxon>
        <taxon>Flavobacteriia</taxon>
        <taxon>Flavobacteriales</taxon>
        <taxon>Flavobacteriaceae</taxon>
    </lineage>
</organism>
<dbReference type="OrthoDB" id="9816120at2"/>